<evidence type="ECO:0000313" key="7">
    <source>
        <dbReference type="EMBL" id="CAB5032194.1"/>
    </source>
</evidence>
<dbReference type="Pfam" id="PF07969">
    <property type="entry name" value="Amidohydro_3"/>
    <property type="match status" value="2"/>
</dbReference>
<proteinExistence type="predicted"/>
<organism evidence="6">
    <name type="scientific">freshwater metagenome</name>
    <dbReference type="NCBI Taxonomy" id="449393"/>
    <lineage>
        <taxon>unclassified sequences</taxon>
        <taxon>metagenomes</taxon>
        <taxon>ecological metagenomes</taxon>
    </lineage>
</organism>
<dbReference type="EMBL" id="CAEZYD010000008">
    <property type="protein sequence ID" value="CAB4709874.1"/>
    <property type="molecule type" value="Genomic_DNA"/>
</dbReference>
<accession>A0A6J7LFC0</accession>
<dbReference type="SUPFAM" id="SSF51556">
    <property type="entry name" value="Metallo-dependent hydrolases"/>
    <property type="match status" value="1"/>
</dbReference>
<dbReference type="InterPro" id="IPR050378">
    <property type="entry name" value="Metallo-dep_Hydrolases_sf"/>
</dbReference>
<dbReference type="EMBL" id="CAFAAZ010000012">
    <property type="protein sequence ID" value="CAB4825770.1"/>
    <property type="molecule type" value="Genomic_DNA"/>
</dbReference>
<dbReference type="AlphaFoldDB" id="A0A6J7LFC0"/>
<dbReference type="EMBL" id="CAFBMA010000010">
    <property type="protein sequence ID" value="CAB4899237.1"/>
    <property type="molecule type" value="Genomic_DNA"/>
</dbReference>
<name>A0A6J7LFC0_9ZZZZ</name>
<protein>
    <submittedName>
        <fullName evidence="6">Unannotated protein</fullName>
    </submittedName>
</protein>
<evidence type="ECO:0000313" key="6">
    <source>
        <dbReference type="EMBL" id="CAB4966901.1"/>
    </source>
</evidence>
<dbReference type="PANTHER" id="PTHR11647">
    <property type="entry name" value="HYDRANTOINASE/DIHYDROPYRIMIDINASE FAMILY MEMBER"/>
    <property type="match status" value="1"/>
</dbReference>
<dbReference type="CDD" id="cd01297">
    <property type="entry name" value="D-aminoacylase"/>
    <property type="match status" value="1"/>
</dbReference>
<dbReference type="InterPro" id="IPR013108">
    <property type="entry name" value="Amidohydro_3"/>
</dbReference>
<gene>
    <name evidence="2" type="ORF">UFOPK2343_00763</name>
    <name evidence="3" type="ORF">UFOPK2652_00727</name>
    <name evidence="4" type="ORF">UFOPK3128_01138</name>
    <name evidence="5" type="ORF">UFOPK3511_00939</name>
    <name evidence="6" type="ORF">UFOPK3880_01057</name>
    <name evidence="7" type="ORF">UFOPK4146_01119</name>
</gene>
<dbReference type="EMBL" id="CAFBNU010000012">
    <property type="protein sequence ID" value="CAB4966901.1"/>
    <property type="molecule type" value="Genomic_DNA"/>
</dbReference>
<evidence type="ECO:0000313" key="5">
    <source>
        <dbReference type="EMBL" id="CAB4899237.1"/>
    </source>
</evidence>
<dbReference type="GO" id="GO:0005829">
    <property type="term" value="C:cytosol"/>
    <property type="evidence" value="ECO:0007669"/>
    <property type="project" value="TreeGrafter"/>
</dbReference>
<dbReference type="SUPFAM" id="SSF51338">
    <property type="entry name" value="Composite domain of metallo-dependent hydrolases"/>
    <property type="match status" value="1"/>
</dbReference>
<feature type="domain" description="Amidohydrolase 3" evidence="1">
    <location>
        <begin position="47"/>
        <end position="257"/>
    </location>
</feature>
<evidence type="ECO:0000313" key="2">
    <source>
        <dbReference type="EMBL" id="CAB4676558.1"/>
    </source>
</evidence>
<sequence length="535" mass="58113">MADNTFTVRGATVIDGSGSVGVREDVIVVDGKIAEIGKVIKGNERGKIVDASDLTLSPGFIDMHAHSDLAVISDPQHLSKVTQGVTLEVLGQDGLSYVPSDETTLAVLRDQLFGWNADPAGIDWKFRSVGDYLNVVDRGAAVNVAYLIPHGNVRMLACGNEPGDATPEQLKHQLALVDEGMRQGAVGMSGGLTYVPAMYASNEEISRLAAVVAKYGGFYSPHHRNYGANFLDAVDECIDISRAAKCALNLTHCHMSAPIFHDKTDLLFEKLAKAEAEGIDVTLDTYPYLAGSTYLHALLPSWCQAGGKEAMRSRIVDPQNRLKIINNLNVSGSDGNQGGIVNWSCIVIAGVTQKHNEKYVGVYLVEAAKAESKDPVEFYLNLIVDEDFKISCILHSGYEPNVRAIMQHPKHMVGTDGILTGNRPHPRGYGTFARYLGVYAREEKILTMEGAINRMTGRPAKRLSLKDRGLIRTGYIADLTLFDASTVKDRATYEEPRLPAAGFESVWISGIKTLDGGKRTSELPGRSVRQIGLVK</sequence>
<evidence type="ECO:0000313" key="3">
    <source>
        <dbReference type="EMBL" id="CAB4709874.1"/>
    </source>
</evidence>
<dbReference type="PANTHER" id="PTHR11647:SF1">
    <property type="entry name" value="COLLAPSIN RESPONSE MEDIATOR PROTEIN"/>
    <property type="match status" value="1"/>
</dbReference>
<dbReference type="Gene3D" id="3.20.20.140">
    <property type="entry name" value="Metal-dependent hydrolases"/>
    <property type="match status" value="2"/>
</dbReference>
<dbReference type="EMBL" id="CAEZXD010000017">
    <property type="protein sequence ID" value="CAB4676558.1"/>
    <property type="molecule type" value="Genomic_DNA"/>
</dbReference>
<feature type="domain" description="Amidohydrolase 3" evidence="1">
    <location>
        <begin position="400"/>
        <end position="510"/>
    </location>
</feature>
<evidence type="ECO:0000313" key="4">
    <source>
        <dbReference type="EMBL" id="CAB4825770.1"/>
    </source>
</evidence>
<dbReference type="InterPro" id="IPR032466">
    <property type="entry name" value="Metal_Hydrolase"/>
</dbReference>
<dbReference type="GO" id="GO:0016812">
    <property type="term" value="F:hydrolase activity, acting on carbon-nitrogen (but not peptide) bonds, in cyclic amides"/>
    <property type="evidence" value="ECO:0007669"/>
    <property type="project" value="TreeGrafter"/>
</dbReference>
<dbReference type="EMBL" id="CAFBPT010000010">
    <property type="protein sequence ID" value="CAB5032194.1"/>
    <property type="molecule type" value="Genomic_DNA"/>
</dbReference>
<evidence type="ECO:0000259" key="1">
    <source>
        <dbReference type="Pfam" id="PF07969"/>
    </source>
</evidence>
<reference evidence="6" key="1">
    <citation type="submission" date="2020-05" db="EMBL/GenBank/DDBJ databases">
        <authorList>
            <person name="Chiriac C."/>
            <person name="Salcher M."/>
            <person name="Ghai R."/>
            <person name="Kavagutti S V."/>
        </authorList>
    </citation>
    <scope>NUCLEOTIDE SEQUENCE</scope>
</reference>
<dbReference type="InterPro" id="IPR011059">
    <property type="entry name" value="Metal-dep_hydrolase_composite"/>
</dbReference>